<name>A0A8E6EXE9_9BACT</name>
<reference evidence="1" key="1">
    <citation type="submission" date="2021-05" db="EMBL/GenBank/DDBJ databases">
        <title>Complete genome sequence of the cellulolytic planctomycete Telmatocola sphagniphila SP2T and characterization of the first cellulase from planctomycetes.</title>
        <authorList>
            <person name="Rakitin A.L."/>
            <person name="Beletsky A.V."/>
            <person name="Naumoff D.G."/>
            <person name="Kulichevskaya I.S."/>
            <person name="Mardanov A.V."/>
            <person name="Ravin N.V."/>
            <person name="Dedysh S.N."/>
        </authorList>
    </citation>
    <scope>NUCLEOTIDE SEQUENCE</scope>
    <source>
        <strain evidence="1">SP2T</strain>
    </source>
</reference>
<dbReference type="RefSeq" id="WP_213495557.1">
    <property type="nucleotide sequence ID" value="NZ_CP074694.1"/>
</dbReference>
<evidence type="ECO:0000313" key="1">
    <source>
        <dbReference type="EMBL" id="QVL31553.1"/>
    </source>
</evidence>
<dbReference type="KEGG" id="tsph:KIH39_22325"/>
<evidence type="ECO:0000313" key="2">
    <source>
        <dbReference type="Proteomes" id="UP000676194"/>
    </source>
</evidence>
<organism evidence="1 2">
    <name type="scientific">Telmatocola sphagniphila</name>
    <dbReference type="NCBI Taxonomy" id="1123043"/>
    <lineage>
        <taxon>Bacteria</taxon>
        <taxon>Pseudomonadati</taxon>
        <taxon>Planctomycetota</taxon>
        <taxon>Planctomycetia</taxon>
        <taxon>Gemmatales</taxon>
        <taxon>Gemmataceae</taxon>
    </lineage>
</organism>
<accession>A0A8E6EXE9</accession>
<proteinExistence type="predicted"/>
<dbReference type="AlphaFoldDB" id="A0A8E6EXE9"/>
<gene>
    <name evidence="1" type="ORF">KIH39_22325</name>
</gene>
<keyword evidence="2" id="KW-1185">Reference proteome</keyword>
<dbReference type="Proteomes" id="UP000676194">
    <property type="component" value="Chromosome"/>
</dbReference>
<sequence>MNGVALLECEIPPELVERFRLRKRLYSRGPGIQEFRFLWLDAVRLLPIWYEGEFQIVPWGNIDRRCALPQTGWTWKQSLDEGRWGNCQPEGVRILANLALANGVWYPVRQGIQGILVRDQNQIPHVYVVCKEPSRYYRVMTRTDRQPILIEEDI</sequence>
<protein>
    <submittedName>
        <fullName evidence="1">Uncharacterized protein</fullName>
    </submittedName>
</protein>
<dbReference type="EMBL" id="CP074694">
    <property type="protein sequence ID" value="QVL31553.1"/>
    <property type="molecule type" value="Genomic_DNA"/>
</dbReference>